<organism evidence="4 5">
    <name type="scientific">Reichenbachiella agarivorans</name>
    <dbReference type="NCBI Taxonomy" id="2979464"/>
    <lineage>
        <taxon>Bacteria</taxon>
        <taxon>Pseudomonadati</taxon>
        <taxon>Bacteroidota</taxon>
        <taxon>Cytophagia</taxon>
        <taxon>Cytophagales</taxon>
        <taxon>Reichenbachiellaceae</taxon>
        <taxon>Reichenbachiella</taxon>
    </lineage>
</organism>
<evidence type="ECO:0000256" key="1">
    <source>
        <dbReference type="ARBA" id="ARBA00006484"/>
    </source>
</evidence>
<dbReference type="Proteomes" id="UP001065174">
    <property type="component" value="Chromosome"/>
</dbReference>
<sequence length="284" mass="31571">MSQGNVLITGVSTGIGYFAAQKFVREGYQVYGSVRRQADADRLVEDFGVNFHPLIFDVTDEGAIHATADLLMSTIGGEGLQLLVNNSGLAITGPVQCLSTDEFRQQFEVNFFGLIAVTNAFLPLLGARDKCPHAPGKIINISSVASSSGMPFMTPYGSSKAAVDALSEGLRRELMIYGIDVIVFNPGPIKTPIWDKIVEPNALVRQTVYGKSLMIFHKLSLKQAEGAMPVERFVEKLFKAFRKKKYKTFEVIMRKKFLRYTMARMLVSDRSLDKILYKVLKMKP</sequence>
<accession>A0ABY6CJE3</accession>
<dbReference type="PRINTS" id="PR00080">
    <property type="entry name" value="SDRFAMILY"/>
</dbReference>
<dbReference type="PANTHER" id="PTHR44169:SF6">
    <property type="entry name" value="NADPH-DEPENDENT 1-ACYLDIHYDROXYACETONE PHOSPHATE REDUCTASE"/>
    <property type="match status" value="1"/>
</dbReference>
<dbReference type="PANTHER" id="PTHR44169">
    <property type="entry name" value="NADPH-DEPENDENT 1-ACYLDIHYDROXYACETONE PHOSPHATE REDUCTASE"/>
    <property type="match status" value="1"/>
</dbReference>
<keyword evidence="2" id="KW-0560">Oxidoreductase</keyword>
<gene>
    <name evidence="4" type="ORF">N6H18_09800</name>
</gene>
<dbReference type="PRINTS" id="PR00081">
    <property type="entry name" value="GDHRDH"/>
</dbReference>
<evidence type="ECO:0000256" key="3">
    <source>
        <dbReference type="RuleBase" id="RU000363"/>
    </source>
</evidence>
<protein>
    <submittedName>
        <fullName evidence="4">SDR family NAD(P)-dependent oxidoreductase</fullName>
    </submittedName>
</protein>
<dbReference type="InterPro" id="IPR036291">
    <property type="entry name" value="NAD(P)-bd_dom_sf"/>
</dbReference>
<dbReference type="PROSITE" id="PS00061">
    <property type="entry name" value="ADH_SHORT"/>
    <property type="match status" value="1"/>
</dbReference>
<dbReference type="InterPro" id="IPR002347">
    <property type="entry name" value="SDR_fam"/>
</dbReference>
<dbReference type="EMBL" id="CP106679">
    <property type="protein sequence ID" value="UXP30647.1"/>
    <property type="molecule type" value="Genomic_DNA"/>
</dbReference>
<name>A0ABY6CJE3_9BACT</name>
<proteinExistence type="inferred from homology"/>
<keyword evidence="5" id="KW-1185">Reference proteome</keyword>
<evidence type="ECO:0000313" key="4">
    <source>
        <dbReference type="EMBL" id="UXP30647.1"/>
    </source>
</evidence>
<evidence type="ECO:0000313" key="5">
    <source>
        <dbReference type="Proteomes" id="UP001065174"/>
    </source>
</evidence>
<comment type="similarity">
    <text evidence="1 3">Belongs to the short-chain dehydrogenases/reductases (SDR) family.</text>
</comment>
<dbReference type="Pfam" id="PF00106">
    <property type="entry name" value="adh_short"/>
    <property type="match status" value="1"/>
</dbReference>
<evidence type="ECO:0000256" key="2">
    <source>
        <dbReference type="ARBA" id="ARBA00023002"/>
    </source>
</evidence>
<dbReference type="RefSeq" id="WP_262308094.1">
    <property type="nucleotide sequence ID" value="NZ_CP106679.1"/>
</dbReference>
<dbReference type="SUPFAM" id="SSF51735">
    <property type="entry name" value="NAD(P)-binding Rossmann-fold domains"/>
    <property type="match status" value="1"/>
</dbReference>
<dbReference type="Gene3D" id="3.40.50.720">
    <property type="entry name" value="NAD(P)-binding Rossmann-like Domain"/>
    <property type="match status" value="1"/>
</dbReference>
<reference evidence="4" key="1">
    <citation type="submission" date="2022-09" db="EMBL/GenBank/DDBJ databases">
        <title>Comparative genomics and taxonomic characterization of three novel marine species of genus Reichenbachiella exhibiting antioxidant and polysaccharide degradation activities.</title>
        <authorList>
            <person name="Muhammad N."/>
            <person name="Lee Y.-J."/>
            <person name="Ko J."/>
            <person name="Kim S.-G."/>
        </authorList>
    </citation>
    <scope>NUCLEOTIDE SEQUENCE</scope>
    <source>
        <strain evidence="4">BKB1-1</strain>
    </source>
</reference>
<dbReference type="InterPro" id="IPR020904">
    <property type="entry name" value="Sc_DH/Rdtase_CS"/>
</dbReference>